<dbReference type="Pfam" id="PF14450">
    <property type="entry name" value="FtsA"/>
    <property type="match status" value="1"/>
</dbReference>
<dbReference type="HAMAP" id="MF_02033">
    <property type="entry name" value="FtsA"/>
    <property type="match status" value="1"/>
</dbReference>
<evidence type="ECO:0000256" key="4">
    <source>
        <dbReference type="ARBA" id="ARBA00023306"/>
    </source>
</evidence>
<dbReference type="PANTHER" id="PTHR32432">
    <property type="entry name" value="CELL DIVISION PROTEIN FTSA-RELATED"/>
    <property type="match status" value="1"/>
</dbReference>
<dbReference type="SUPFAM" id="SSF53067">
    <property type="entry name" value="Actin-like ATPase domain"/>
    <property type="match status" value="2"/>
</dbReference>
<dbReference type="PANTHER" id="PTHR32432:SF4">
    <property type="entry name" value="CELL DIVISION PROTEIN FTSA"/>
    <property type="match status" value="1"/>
</dbReference>
<reference evidence="7 8" key="1">
    <citation type="journal article" date="2016" name="Nat. Commun.">
        <title>Thousands of microbial genomes shed light on interconnected biogeochemical processes in an aquifer system.</title>
        <authorList>
            <person name="Anantharaman K."/>
            <person name="Brown C.T."/>
            <person name="Hug L.A."/>
            <person name="Sharon I."/>
            <person name="Castelle C.J."/>
            <person name="Probst A.J."/>
            <person name="Thomas B.C."/>
            <person name="Singh A."/>
            <person name="Wilkins M.J."/>
            <person name="Karaoz U."/>
            <person name="Brodie E.L."/>
            <person name="Williams K.H."/>
            <person name="Hubbard S.S."/>
            <person name="Banfield J.F."/>
        </authorList>
    </citation>
    <scope>NUCLEOTIDE SEQUENCE [LARGE SCALE GENOMIC DNA]</scope>
</reference>
<gene>
    <name evidence="5" type="primary">ftsA</name>
    <name evidence="7" type="ORF">A2995_02010</name>
</gene>
<dbReference type="InterPro" id="IPR020823">
    <property type="entry name" value="Cell_div_FtsA"/>
</dbReference>
<dbReference type="InterPro" id="IPR050696">
    <property type="entry name" value="FtsA/MreB"/>
</dbReference>
<evidence type="ECO:0000313" key="8">
    <source>
        <dbReference type="Proteomes" id="UP000185809"/>
    </source>
</evidence>
<keyword evidence="2 5" id="KW-0132">Cell division</keyword>
<dbReference type="Pfam" id="PF02491">
    <property type="entry name" value="SHS2_FTSA"/>
    <property type="match status" value="1"/>
</dbReference>
<comment type="subcellular location">
    <subcellularLocation>
        <location evidence="5">Cell membrane</location>
        <topology evidence="5">Peripheral membrane protein</topology>
        <orientation evidence="5">Cytoplasmic side</orientation>
    </subcellularLocation>
    <text evidence="5">Localizes to the Z ring in an FtsZ-dependent manner. Targeted to the membrane through a conserved C-terminal amphipathic helix.</text>
</comment>
<dbReference type="Gene3D" id="3.30.420.40">
    <property type="match status" value="3"/>
</dbReference>
<accession>A0A1F6WZ48</accession>
<dbReference type="PIRSF" id="PIRSF003101">
    <property type="entry name" value="FtsA"/>
    <property type="match status" value="1"/>
</dbReference>
<protein>
    <recommendedName>
        <fullName evidence="5">Cell division protein FtsA</fullName>
    </recommendedName>
</protein>
<dbReference type="GO" id="GO:0009898">
    <property type="term" value="C:cytoplasmic side of plasma membrane"/>
    <property type="evidence" value="ECO:0007669"/>
    <property type="project" value="UniProtKB-UniRule"/>
</dbReference>
<comment type="function">
    <text evidence="5">Cell division protein that is involved in the assembly of the Z ring. May serve as a membrane anchor for the Z ring.</text>
</comment>
<dbReference type="InterPro" id="IPR003494">
    <property type="entry name" value="SHS2_FtsA"/>
</dbReference>
<comment type="subunit">
    <text evidence="5">Self-interacts. Interacts with FtsZ.</text>
</comment>
<dbReference type="EMBL" id="MFUP01000015">
    <property type="protein sequence ID" value="OGI87167.1"/>
    <property type="molecule type" value="Genomic_DNA"/>
</dbReference>
<keyword evidence="1 5" id="KW-1003">Cell membrane</keyword>
<sequence>MSREIAVGVDIGTTTTRVVVVEYVKKNVTPTIIGTATEKTNGLRHGYISNLNEVINSLKLVINIAEKNSGVKIKKAYVSIGGISLKSEISQGISIISKGSEEVVGLDVKNAINDSREKLQLSNRKIVYSDPISFKIDGEEVLGHPEGMQGVKLEVKTLFITCLEQHFNDLVFAVEEAGIEVLDIIPSPIASSLVALSKKQKTVGCLLVNIGAETVSLAVFENEKIISLKVFSIGSTDITNDIALGLKIPLVEAEQIKIGSLLGDYPKKKLDEIIEARLSDIFELIENHLKKIKRNELLPAGVILIGGGSNVSMIEELSKKMLKLPSKIGVLEYQKNKTRDSAWFVAYGLCLVGKKIIEQNLPNKSSNNSFKMMENFFSSIFKQLLP</sequence>
<evidence type="ECO:0000259" key="6">
    <source>
        <dbReference type="SMART" id="SM00842"/>
    </source>
</evidence>
<dbReference type="GO" id="GO:0043093">
    <property type="term" value="P:FtsZ-dependent cytokinesis"/>
    <property type="evidence" value="ECO:0007669"/>
    <property type="project" value="UniProtKB-UniRule"/>
</dbReference>
<name>A0A1F6WZ48_9BACT</name>
<proteinExistence type="inferred from homology"/>
<evidence type="ECO:0000256" key="1">
    <source>
        <dbReference type="ARBA" id="ARBA00022475"/>
    </source>
</evidence>
<dbReference type="AlphaFoldDB" id="A0A1F6WZ48"/>
<evidence type="ECO:0000256" key="5">
    <source>
        <dbReference type="HAMAP-Rule" id="MF_02033"/>
    </source>
</evidence>
<keyword evidence="3 5" id="KW-0472">Membrane</keyword>
<comment type="similarity">
    <text evidence="5">Belongs to the FtsA/MreB family.</text>
</comment>
<evidence type="ECO:0000256" key="2">
    <source>
        <dbReference type="ARBA" id="ARBA00022618"/>
    </source>
</evidence>
<dbReference type="NCBIfam" id="TIGR01174">
    <property type="entry name" value="ftsA"/>
    <property type="match status" value="1"/>
</dbReference>
<dbReference type="SMART" id="SM00842">
    <property type="entry name" value="FtsA"/>
    <property type="match status" value="1"/>
</dbReference>
<feature type="domain" description="SHS2" evidence="6">
    <location>
        <begin position="6"/>
        <end position="195"/>
    </location>
</feature>
<keyword evidence="4 5" id="KW-0131">Cell cycle</keyword>
<evidence type="ECO:0000256" key="3">
    <source>
        <dbReference type="ARBA" id="ARBA00023136"/>
    </source>
</evidence>
<organism evidence="7 8">
    <name type="scientific">Candidatus Nomurabacteria bacterium RIFCSPLOWO2_01_FULL_33_24</name>
    <dbReference type="NCBI Taxonomy" id="1801765"/>
    <lineage>
        <taxon>Bacteria</taxon>
        <taxon>Candidatus Nomuraibacteriota</taxon>
    </lineage>
</organism>
<dbReference type="GO" id="GO:0032153">
    <property type="term" value="C:cell division site"/>
    <property type="evidence" value="ECO:0007669"/>
    <property type="project" value="UniProtKB-UniRule"/>
</dbReference>
<comment type="caution">
    <text evidence="7">The sequence shown here is derived from an EMBL/GenBank/DDBJ whole genome shotgun (WGS) entry which is preliminary data.</text>
</comment>
<evidence type="ECO:0000313" key="7">
    <source>
        <dbReference type="EMBL" id="OGI87167.1"/>
    </source>
</evidence>
<dbReference type="Proteomes" id="UP000185809">
    <property type="component" value="Unassembled WGS sequence"/>
</dbReference>
<dbReference type="InterPro" id="IPR043129">
    <property type="entry name" value="ATPase_NBD"/>
</dbReference>